<dbReference type="InterPro" id="IPR058781">
    <property type="entry name" value="HH_AprE-like"/>
</dbReference>
<comment type="caution">
    <text evidence="6">The sequence shown here is derived from an EMBL/GenBank/DDBJ whole genome shotgun (WGS) entry which is preliminary data.</text>
</comment>
<evidence type="ECO:0000313" key="7">
    <source>
        <dbReference type="Proteomes" id="UP000239772"/>
    </source>
</evidence>
<name>A0A2T1HN95_9HYPH</name>
<proteinExistence type="predicted"/>
<sequence>MSLLFSTPARGAMLRRAALSLLTVAWLVPASARAADEYRIQPGDGLEMAVAGFPDLRQRVTVNVDGVIAVPVFGSFTIAGKTLAEALALVRDAVPSKAIHMRTPDGRDNLFAVEAGEVSLALVDYRPIYLRGDVAKPGEQAFRPGLTVRQAVSLAGGYDLVRFRVTNPFLDAADLRSQYESLWTDYARQQLRAARLQAELDGRDLIDTKSLFRPPLPTPVLDQLTDLELQQLKINQQNNRAETEYLRKAAAQAETYVGQLSELQRQLAAGTAAQAENLKRIQAAFDKGLAAINRMTDEQRALLAQSDRTLTVASELTKAQKSLQEASRDIDRTADKRRTQLLADLQDAKARMAALTSSIQGVSDKLLYVGSLRSQLVRGTGNRVQLLVFRKGPDGKTQQIAANEDASLVPGDVVEVALRTEDDYVAGPKPR</sequence>
<feature type="coiled-coil region" evidence="2">
    <location>
        <begin position="224"/>
        <end position="266"/>
    </location>
</feature>
<dbReference type="Proteomes" id="UP000239772">
    <property type="component" value="Unassembled WGS sequence"/>
</dbReference>
<dbReference type="OrthoDB" id="9798876at2"/>
<feature type="signal peptide" evidence="3">
    <location>
        <begin position="1"/>
        <end position="34"/>
    </location>
</feature>
<feature type="domain" description="AprE-like long alpha-helical hairpin" evidence="5">
    <location>
        <begin position="176"/>
        <end position="364"/>
    </location>
</feature>
<evidence type="ECO:0000313" key="6">
    <source>
        <dbReference type="EMBL" id="PSC03116.1"/>
    </source>
</evidence>
<dbReference type="Pfam" id="PF25994">
    <property type="entry name" value="HH_AprE"/>
    <property type="match status" value="1"/>
</dbReference>
<gene>
    <name evidence="6" type="ORF">SLNSH_20510</name>
</gene>
<feature type="domain" description="Polysaccharide export protein N-terminal" evidence="4">
    <location>
        <begin position="34"/>
        <end position="97"/>
    </location>
</feature>
<evidence type="ECO:0000256" key="2">
    <source>
        <dbReference type="SAM" id="Coils"/>
    </source>
</evidence>
<dbReference type="GO" id="GO:0015159">
    <property type="term" value="F:polysaccharide transmembrane transporter activity"/>
    <property type="evidence" value="ECO:0007669"/>
    <property type="project" value="InterPro"/>
</dbReference>
<evidence type="ECO:0000259" key="5">
    <source>
        <dbReference type="Pfam" id="PF25994"/>
    </source>
</evidence>
<accession>A0A2T1HN95</accession>
<dbReference type="EMBL" id="PVZS01000031">
    <property type="protein sequence ID" value="PSC03116.1"/>
    <property type="molecule type" value="Genomic_DNA"/>
</dbReference>
<keyword evidence="1 3" id="KW-0732">Signal</keyword>
<reference evidence="7" key="1">
    <citation type="submission" date="2018-03" db="EMBL/GenBank/DDBJ databases">
        <authorList>
            <person name="Sun L."/>
            <person name="Liu H."/>
            <person name="Chen W."/>
            <person name="Huang K."/>
            <person name="Liu W."/>
            <person name="Gao X."/>
        </authorList>
    </citation>
    <scope>NUCLEOTIDE SEQUENCE [LARGE SCALE GENOMIC DNA]</scope>
    <source>
        <strain evidence="7">SH9</strain>
    </source>
</reference>
<evidence type="ECO:0000259" key="4">
    <source>
        <dbReference type="Pfam" id="PF02563"/>
    </source>
</evidence>
<evidence type="ECO:0000256" key="3">
    <source>
        <dbReference type="SAM" id="SignalP"/>
    </source>
</evidence>
<dbReference type="InterPro" id="IPR049712">
    <property type="entry name" value="Poly_export"/>
</dbReference>
<dbReference type="AlphaFoldDB" id="A0A2T1HN95"/>
<organism evidence="6 7">
    <name type="scientific">Alsobacter soli</name>
    <dbReference type="NCBI Taxonomy" id="2109933"/>
    <lineage>
        <taxon>Bacteria</taxon>
        <taxon>Pseudomonadati</taxon>
        <taxon>Pseudomonadota</taxon>
        <taxon>Alphaproteobacteria</taxon>
        <taxon>Hyphomicrobiales</taxon>
        <taxon>Alsobacteraceae</taxon>
        <taxon>Alsobacter</taxon>
    </lineage>
</organism>
<feature type="coiled-coil region" evidence="2">
    <location>
        <begin position="316"/>
        <end position="365"/>
    </location>
</feature>
<keyword evidence="7" id="KW-1185">Reference proteome</keyword>
<dbReference type="InterPro" id="IPR003715">
    <property type="entry name" value="Poly_export_N"/>
</dbReference>
<feature type="chain" id="PRO_5015655362" evidence="3">
    <location>
        <begin position="35"/>
        <end position="431"/>
    </location>
</feature>
<evidence type="ECO:0000256" key="1">
    <source>
        <dbReference type="ARBA" id="ARBA00022729"/>
    </source>
</evidence>
<dbReference type="PANTHER" id="PTHR33619:SF3">
    <property type="entry name" value="POLYSACCHARIDE EXPORT PROTEIN GFCE-RELATED"/>
    <property type="match status" value="1"/>
</dbReference>
<dbReference type="RefSeq" id="WP_106339460.1">
    <property type="nucleotide sequence ID" value="NZ_PVZS01000031.1"/>
</dbReference>
<dbReference type="SUPFAM" id="SSF58104">
    <property type="entry name" value="Methyl-accepting chemotaxis protein (MCP) signaling domain"/>
    <property type="match status" value="1"/>
</dbReference>
<dbReference type="Pfam" id="PF02563">
    <property type="entry name" value="Poly_export"/>
    <property type="match status" value="1"/>
</dbReference>
<keyword evidence="2" id="KW-0175">Coiled coil</keyword>
<protein>
    <submittedName>
        <fullName evidence="6">Polysaccharide export protein</fullName>
    </submittedName>
</protein>
<dbReference type="PANTHER" id="PTHR33619">
    <property type="entry name" value="POLYSACCHARIDE EXPORT PROTEIN GFCE-RELATED"/>
    <property type="match status" value="1"/>
</dbReference>